<name>A0A452XK25_AEGTS</name>
<feature type="domain" description="NB-ARC" evidence="1">
    <location>
        <begin position="87"/>
        <end position="130"/>
    </location>
</feature>
<dbReference type="Gramene" id="AET1Gv20038800.1">
    <property type="protein sequence ID" value="AET1Gv20038800.1"/>
    <property type="gene ID" value="AET1Gv20038800"/>
</dbReference>
<proteinExistence type="predicted"/>
<reference evidence="3" key="1">
    <citation type="journal article" date="2014" name="Science">
        <title>Ancient hybridizations among the ancestral genomes of bread wheat.</title>
        <authorList>
            <consortium name="International Wheat Genome Sequencing Consortium,"/>
            <person name="Marcussen T."/>
            <person name="Sandve S.R."/>
            <person name="Heier L."/>
            <person name="Spannagl M."/>
            <person name="Pfeifer M."/>
            <person name="Jakobsen K.S."/>
            <person name="Wulff B.B."/>
            <person name="Steuernagel B."/>
            <person name="Mayer K.F."/>
            <person name="Olsen O.A."/>
        </authorList>
    </citation>
    <scope>NUCLEOTIDE SEQUENCE [LARGE SCALE GENOMIC DNA]</scope>
    <source>
        <strain evidence="3">cv. AL8/78</strain>
    </source>
</reference>
<evidence type="ECO:0000313" key="2">
    <source>
        <dbReference type="EnsemblPlants" id="AET1Gv20038800.1"/>
    </source>
</evidence>
<organism evidence="2 3">
    <name type="scientific">Aegilops tauschii subsp. strangulata</name>
    <name type="common">Goatgrass</name>
    <dbReference type="NCBI Taxonomy" id="200361"/>
    <lineage>
        <taxon>Eukaryota</taxon>
        <taxon>Viridiplantae</taxon>
        <taxon>Streptophyta</taxon>
        <taxon>Embryophyta</taxon>
        <taxon>Tracheophyta</taxon>
        <taxon>Spermatophyta</taxon>
        <taxon>Magnoliopsida</taxon>
        <taxon>Liliopsida</taxon>
        <taxon>Poales</taxon>
        <taxon>Poaceae</taxon>
        <taxon>BOP clade</taxon>
        <taxon>Pooideae</taxon>
        <taxon>Triticodae</taxon>
        <taxon>Triticeae</taxon>
        <taxon>Triticinae</taxon>
        <taxon>Aegilops</taxon>
    </lineage>
</organism>
<dbReference type="GO" id="GO:0043531">
    <property type="term" value="F:ADP binding"/>
    <property type="evidence" value="ECO:0007669"/>
    <property type="project" value="InterPro"/>
</dbReference>
<accession>A0A452XK25</accession>
<protein>
    <recommendedName>
        <fullName evidence="1">NB-ARC domain-containing protein</fullName>
    </recommendedName>
</protein>
<dbReference type="SUPFAM" id="SSF52540">
    <property type="entry name" value="P-loop containing nucleoside triphosphate hydrolases"/>
    <property type="match status" value="1"/>
</dbReference>
<reference evidence="2" key="3">
    <citation type="journal article" date="2017" name="Nature">
        <title>Genome sequence of the progenitor of the wheat D genome Aegilops tauschii.</title>
        <authorList>
            <person name="Luo M.C."/>
            <person name="Gu Y.Q."/>
            <person name="Puiu D."/>
            <person name="Wang H."/>
            <person name="Twardziok S.O."/>
            <person name="Deal K.R."/>
            <person name="Huo N."/>
            <person name="Zhu T."/>
            <person name="Wang L."/>
            <person name="Wang Y."/>
            <person name="McGuire P.E."/>
            <person name="Liu S."/>
            <person name="Long H."/>
            <person name="Ramasamy R.K."/>
            <person name="Rodriguez J.C."/>
            <person name="Van S.L."/>
            <person name="Yuan L."/>
            <person name="Wang Z."/>
            <person name="Xia Z."/>
            <person name="Xiao L."/>
            <person name="Anderson O.D."/>
            <person name="Ouyang S."/>
            <person name="Liang Y."/>
            <person name="Zimin A.V."/>
            <person name="Pertea G."/>
            <person name="Qi P."/>
            <person name="Bennetzen J.L."/>
            <person name="Dai X."/>
            <person name="Dawson M.W."/>
            <person name="Muller H.G."/>
            <person name="Kugler K."/>
            <person name="Rivarola-Duarte L."/>
            <person name="Spannagl M."/>
            <person name="Mayer K.F.X."/>
            <person name="Lu F.H."/>
            <person name="Bevan M.W."/>
            <person name="Leroy P."/>
            <person name="Li P."/>
            <person name="You F.M."/>
            <person name="Sun Q."/>
            <person name="Liu Z."/>
            <person name="Lyons E."/>
            <person name="Wicker T."/>
            <person name="Salzberg S.L."/>
            <person name="Devos K.M."/>
            <person name="Dvorak J."/>
        </authorList>
    </citation>
    <scope>NUCLEOTIDE SEQUENCE [LARGE SCALE GENOMIC DNA]</scope>
    <source>
        <strain evidence="2">cv. AL8/78</strain>
    </source>
</reference>
<sequence>MTSCTGSSMTHKVISHFTSHRPLLFSLTMSRKLSNVLEKINKLVEEANTFDLVENRAEAPFDRDRETHRGLDRPAENFGRDEDKKVVVNLLLAQQDQENVQVLAIFGMGGLGKTTLPKMVYNDPRVEQHF</sequence>
<dbReference type="PANTHER" id="PTHR36766">
    <property type="entry name" value="PLANT BROAD-SPECTRUM MILDEW RESISTANCE PROTEIN RPW8"/>
    <property type="match status" value="1"/>
</dbReference>
<dbReference type="PANTHER" id="PTHR36766:SF64">
    <property type="entry name" value="OS12G0206100 PROTEIN"/>
    <property type="match status" value="1"/>
</dbReference>
<dbReference type="Pfam" id="PF00931">
    <property type="entry name" value="NB-ARC"/>
    <property type="match status" value="1"/>
</dbReference>
<dbReference type="EnsemblPlants" id="AET1Gv20038800.1">
    <property type="protein sequence ID" value="AET1Gv20038800.1"/>
    <property type="gene ID" value="AET1Gv20038800"/>
</dbReference>
<reference evidence="2" key="5">
    <citation type="journal article" date="2021" name="G3 (Bethesda)">
        <title>Aegilops tauschii genome assembly Aet v5.0 features greater sequence contiguity and improved annotation.</title>
        <authorList>
            <person name="Wang L."/>
            <person name="Zhu T."/>
            <person name="Rodriguez J.C."/>
            <person name="Deal K.R."/>
            <person name="Dubcovsky J."/>
            <person name="McGuire P.E."/>
            <person name="Lux T."/>
            <person name="Spannagl M."/>
            <person name="Mayer K.F.X."/>
            <person name="Baldrich P."/>
            <person name="Meyers B.C."/>
            <person name="Huo N."/>
            <person name="Gu Y.Q."/>
            <person name="Zhou H."/>
            <person name="Devos K.M."/>
            <person name="Bennetzen J.L."/>
            <person name="Unver T."/>
            <person name="Budak H."/>
            <person name="Gulick P.J."/>
            <person name="Galiba G."/>
            <person name="Kalapos B."/>
            <person name="Nelson D.R."/>
            <person name="Li P."/>
            <person name="You F.M."/>
            <person name="Luo M.C."/>
            <person name="Dvorak J."/>
        </authorList>
    </citation>
    <scope>NUCLEOTIDE SEQUENCE [LARGE SCALE GENOMIC DNA]</scope>
    <source>
        <strain evidence="2">cv. AL8/78</strain>
    </source>
</reference>
<evidence type="ECO:0000259" key="1">
    <source>
        <dbReference type="Pfam" id="PF00931"/>
    </source>
</evidence>
<reference evidence="2" key="4">
    <citation type="submission" date="2019-03" db="UniProtKB">
        <authorList>
            <consortium name="EnsemblPlants"/>
        </authorList>
    </citation>
    <scope>IDENTIFICATION</scope>
</reference>
<dbReference type="STRING" id="200361.A0A452XK25"/>
<dbReference type="Proteomes" id="UP000015105">
    <property type="component" value="Chromosome 1D"/>
</dbReference>
<evidence type="ECO:0000313" key="3">
    <source>
        <dbReference type="Proteomes" id="UP000015105"/>
    </source>
</evidence>
<keyword evidence="3" id="KW-1185">Reference proteome</keyword>
<dbReference type="InterPro" id="IPR002182">
    <property type="entry name" value="NB-ARC"/>
</dbReference>
<dbReference type="Gene3D" id="3.40.50.300">
    <property type="entry name" value="P-loop containing nucleotide triphosphate hydrolases"/>
    <property type="match status" value="1"/>
</dbReference>
<dbReference type="AlphaFoldDB" id="A0A452XK25"/>
<reference evidence="3" key="2">
    <citation type="journal article" date="2017" name="Nat. Plants">
        <title>The Aegilops tauschii genome reveals multiple impacts of transposons.</title>
        <authorList>
            <person name="Zhao G."/>
            <person name="Zou C."/>
            <person name="Li K."/>
            <person name="Wang K."/>
            <person name="Li T."/>
            <person name="Gao L."/>
            <person name="Zhang X."/>
            <person name="Wang H."/>
            <person name="Yang Z."/>
            <person name="Liu X."/>
            <person name="Jiang W."/>
            <person name="Mao L."/>
            <person name="Kong X."/>
            <person name="Jiao Y."/>
            <person name="Jia J."/>
        </authorList>
    </citation>
    <scope>NUCLEOTIDE SEQUENCE [LARGE SCALE GENOMIC DNA]</scope>
    <source>
        <strain evidence="3">cv. AL8/78</strain>
    </source>
</reference>
<dbReference type="InterPro" id="IPR027417">
    <property type="entry name" value="P-loop_NTPase"/>
</dbReference>